<dbReference type="AlphaFoldDB" id="A0A9D4UXU2"/>
<dbReference type="InterPro" id="IPR013087">
    <property type="entry name" value="Znf_C2H2_type"/>
</dbReference>
<evidence type="ECO:0000256" key="1">
    <source>
        <dbReference type="SAM" id="MobiDB-lite"/>
    </source>
</evidence>
<dbReference type="PANTHER" id="PTHR47487:SF9">
    <property type="entry name" value="OS09G0421700 PROTEIN"/>
    <property type="match status" value="1"/>
</dbReference>
<dbReference type="SMART" id="SM00451">
    <property type="entry name" value="ZnF_U1"/>
    <property type="match status" value="3"/>
</dbReference>
<dbReference type="Proteomes" id="UP000886520">
    <property type="component" value="Chromosome 9"/>
</dbReference>
<evidence type="ECO:0000259" key="2">
    <source>
        <dbReference type="PROSITE" id="PS00028"/>
    </source>
</evidence>
<proteinExistence type="predicted"/>
<dbReference type="Gene3D" id="3.30.160.60">
    <property type="entry name" value="Classic Zinc Finger"/>
    <property type="match status" value="2"/>
</dbReference>
<dbReference type="InterPro" id="IPR036236">
    <property type="entry name" value="Znf_C2H2_sf"/>
</dbReference>
<feature type="compositionally biased region" description="Polar residues" evidence="1">
    <location>
        <begin position="78"/>
        <end position="87"/>
    </location>
</feature>
<accession>A0A9D4UXU2</accession>
<dbReference type="Pfam" id="PF12874">
    <property type="entry name" value="zf-met"/>
    <property type="match status" value="3"/>
</dbReference>
<dbReference type="SUPFAM" id="SSF57667">
    <property type="entry name" value="beta-beta-alpha zinc fingers"/>
    <property type="match status" value="3"/>
</dbReference>
<comment type="caution">
    <text evidence="3">The sequence shown here is derived from an EMBL/GenBank/DDBJ whole genome shotgun (WGS) entry which is preliminary data.</text>
</comment>
<feature type="region of interest" description="Disordered" evidence="1">
    <location>
        <begin position="1"/>
        <end position="52"/>
    </location>
</feature>
<dbReference type="OrthoDB" id="434647at2759"/>
<dbReference type="PROSITE" id="PS00028">
    <property type="entry name" value="ZINC_FINGER_C2H2_1"/>
    <property type="match status" value="1"/>
</dbReference>
<feature type="region of interest" description="Disordered" evidence="1">
    <location>
        <begin position="73"/>
        <end position="102"/>
    </location>
</feature>
<organism evidence="3 4">
    <name type="scientific">Adiantum capillus-veneris</name>
    <name type="common">Maidenhair fern</name>
    <dbReference type="NCBI Taxonomy" id="13818"/>
    <lineage>
        <taxon>Eukaryota</taxon>
        <taxon>Viridiplantae</taxon>
        <taxon>Streptophyta</taxon>
        <taxon>Embryophyta</taxon>
        <taxon>Tracheophyta</taxon>
        <taxon>Polypodiopsida</taxon>
        <taxon>Polypodiidae</taxon>
        <taxon>Polypodiales</taxon>
        <taxon>Pteridineae</taxon>
        <taxon>Pteridaceae</taxon>
        <taxon>Vittarioideae</taxon>
        <taxon>Adiantum</taxon>
    </lineage>
</organism>
<reference evidence="3" key="1">
    <citation type="submission" date="2021-01" db="EMBL/GenBank/DDBJ databases">
        <title>Adiantum capillus-veneris genome.</title>
        <authorList>
            <person name="Fang Y."/>
            <person name="Liao Q."/>
        </authorList>
    </citation>
    <scope>NUCLEOTIDE SEQUENCE</scope>
    <source>
        <strain evidence="3">H3</strain>
        <tissue evidence="3">Leaf</tissue>
    </source>
</reference>
<name>A0A9D4UXU2_ADICA</name>
<dbReference type="GO" id="GO:0003676">
    <property type="term" value="F:nucleic acid binding"/>
    <property type="evidence" value="ECO:0007669"/>
    <property type="project" value="InterPro"/>
</dbReference>
<keyword evidence="4" id="KW-1185">Reference proteome</keyword>
<protein>
    <recommendedName>
        <fullName evidence="2">C2H2-type domain-containing protein</fullName>
    </recommendedName>
</protein>
<dbReference type="GO" id="GO:0008270">
    <property type="term" value="F:zinc ion binding"/>
    <property type="evidence" value="ECO:0007669"/>
    <property type="project" value="InterPro"/>
</dbReference>
<evidence type="ECO:0000313" key="3">
    <source>
        <dbReference type="EMBL" id="KAI5075876.1"/>
    </source>
</evidence>
<dbReference type="InterPro" id="IPR003604">
    <property type="entry name" value="Matrin/U1-like-C_Znf_C2H2"/>
</dbReference>
<dbReference type="SMART" id="SM00355">
    <property type="entry name" value="ZnF_C2H2"/>
    <property type="match status" value="3"/>
</dbReference>
<sequence>MALSSRTLDRQGSFCRRLKMSREGDKGMKMSDASSEEALSPRSGKRVREEKEVVPCVEATDLVSPVAGVNIGEDQATSEENGINAQSGKRIKCGGDSQLEKDAENTDTLRKVAASFPKDEQALTSEGEEEAPFLCRVCCVTCTSKKDYDTHIAGKRHAKAVTGVVVTPRSGKASKKAGMSSKAKVVPVIPSEDVPMKQQAMVVGSFTNAEQAGKGPLSSCTGCTDMESTDLQACRSPEKSGGKDMVAEQQDLKEDILMESLGIQVLKNGPTCKVALHDQGNENCVQPLANGYHVHNASADGFVSGSNNIDSQNNKSLLDLARCKSSSEGIARALAAAYQACACPGFESFLKSGTLDQAAGCGVSQAAGTVSSNMSAGMVSMHTHCFMNLLHDVQVKGIEGLFLHVIREERVRGLTKEPWLSNGTPMSVAPPAGEKDLNCTVCRVEYGSKSDLDRHVTGKKHTSLVARLHARCNVCNVNCNSEKDYEKHVNGKKHASKVRLVQKRAAF</sequence>
<dbReference type="EMBL" id="JABFUD020000009">
    <property type="protein sequence ID" value="KAI5075876.1"/>
    <property type="molecule type" value="Genomic_DNA"/>
</dbReference>
<feature type="domain" description="C2H2-type" evidence="2">
    <location>
        <begin position="439"/>
        <end position="461"/>
    </location>
</feature>
<evidence type="ECO:0000313" key="4">
    <source>
        <dbReference type="Proteomes" id="UP000886520"/>
    </source>
</evidence>
<dbReference type="PANTHER" id="PTHR47487">
    <property type="entry name" value="OS06G0651300 PROTEIN-RELATED"/>
    <property type="match status" value="1"/>
</dbReference>
<feature type="compositionally biased region" description="Basic and acidic residues" evidence="1">
    <location>
        <begin position="20"/>
        <end position="29"/>
    </location>
</feature>
<gene>
    <name evidence="3" type="ORF">GOP47_0009952</name>
</gene>